<reference evidence="2" key="1">
    <citation type="submission" date="2023-01" db="EMBL/GenBank/DDBJ databases">
        <title>Human gut microbiome strain richness.</title>
        <authorList>
            <person name="Chen-Liaw A."/>
        </authorList>
    </citation>
    <scope>NUCLEOTIDE SEQUENCE</scope>
    <source>
        <strain evidence="2">1001217st2_G6_1001217B_191108</strain>
    </source>
</reference>
<accession>A0AB35IR52</accession>
<feature type="transmembrane region" description="Helical" evidence="1">
    <location>
        <begin position="44"/>
        <end position="62"/>
    </location>
</feature>
<keyword evidence="1" id="KW-1133">Transmembrane helix</keyword>
<protein>
    <submittedName>
        <fullName evidence="2">Conjugal transfer protein</fullName>
    </submittedName>
</protein>
<dbReference type="AlphaFoldDB" id="A0AB35IR52"/>
<keyword evidence="1" id="KW-0472">Membrane</keyword>
<organism evidence="2 3">
    <name type="scientific">Thomasclavelia ramosa</name>
    <dbReference type="NCBI Taxonomy" id="1547"/>
    <lineage>
        <taxon>Bacteria</taxon>
        <taxon>Bacillati</taxon>
        <taxon>Bacillota</taxon>
        <taxon>Erysipelotrichia</taxon>
        <taxon>Erysipelotrichales</taxon>
        <taxon>Coprobacillaceae</taxon>
        <taxon>Thomasclavelia</taxon>
    </lineage>
</organism>
<keyword evidence="1" id="KW-0812">Transmembrane</keyword>
<dbReference type="RefSeq" id="WP_009301138.1">
    <property type="nucleotide sequence ID" value="NZ_JADMSW010000003.1"/>
</dbReference>
<sequence>MLLKKFLKNRADDEKEEEVSLEELQERKIRLVRSIKRKAMIKRILVILVLFFGVAGGYKALFDTGEENSYTELKDQAFVSAYITDYYSYPRSDETKERLKNFTLSDDAYSYEYASDVESVDVRSVIIYNIVKLDSINQIYSYYIKCTYDVKVKDSETAVNTMFNKITVGKNGDKYKVIRPVTNIKNEVQAVKDKDVLDSYGYDPDKGSESVDEETKSDVKNTIELFLKTYNDDITQARLLFLEPDRLLPLDDNTSLELNGMSDVTKSEDTYYVNCTLKQTVSEMQMILKYHFEIDIEKNKVKVMEVY</sequence>
<comment type="caution">
    <text evidence="2">The sequence shown here is derived from an EMBL/GenBank/DDBJ whole genome shotgun (WGS) entry which is preliminary data.</text>
</comment>
<evidence type="ECO:0000313" key="2">
    <source>
        <dbReference type="EMBL" id="MDB7085310.1"/>
    </source>
</evidence>
<proteinExistence type="predicted"/>
<evidence type="ECO:0000256" key="1">
    <source>
        <dbReference type="SAM" id="Phobius"/>
    </source>
</evidence>
<name>A0AB35IR52_9FIRM</name>
<gene>
    <name evidence="2" type="ORF">PM738_16005</name>
</gene>
<dbReference type="Proteomes" id="UP001211987">
    <property type="component" value="Unassembled WGS sequence"/>
</dbReference>
<evidence type="ECO:0000313" key="3">
    <source>
        <dbReference type="Proteomes" id="UP001211987"/>
    </source>
</evidence>
<dbReference type="EMBL" id="JAQLKE010000036">
    <property type="protein sequence ID" value="MDB7085310.1"/>
    <property type="molecule type" value="Genomic_DNA"/>
</dbReference>